<dbReference type="InterPro" id="IPR002885">
    <property type="entry name" value="PPR_rpt"/>
</dbReference>
<comment type="caution">
    <text evidence="5">The sequence shown here is derived from an EMBL/GenBank/DDBJ whole genome shotgun (WGS) entry which is preliminary data.</text>
</comment>
<evidence type="ECO:0000256" key="2">
    <source>
        <dbReference type="ARBA" id="ARBA00022737"/>
    </source>
</evidence>
<gene>
    <name evidence="5" type="ORF">QN277_020868</name>
</gene>
<dbReference type="InterPro" id="IPR033443">
    <property type="entry name" value="PROP1-like_PPR_dom"/>
</dbReference>
<reference evidence="5" key="1">
    <citation type="submission" date="2023-10" db="EMBL/GenBank/DDBJ databases">
        <title>Chromosome-level genome of the transformable northern wattle, Acacia crassicarpa.</title>
        <authorList>
            <person name="Massaro I."/>
            <person name="Sinha N.R."/>
            <person name="Poethig S."/>
            <person name="Leichty A.R."/>
        </authorList>
    </citation>
    <scope>NUCLEOTIDE SEQUENCE</scope>
    <source>
        <strain evidence="5">Acra3RX</strain>
        <tissue evidence="5">Leaf</tissue>
    </source>
</reference>
<keyword evidence="6" id="KW-1185">Reference proteome</keyword>
<feature type="repeat" description="PPR" evidence="3">
    <location>
        <begin position="496"/>
        <end position="530"/>
    </location>
</feature>
<comment type="similarity">
    <text evidence="1">Belongs to the PPR family. P subfamily.</text>
</comment>
<sequence length="566" mass="65591">MITIRSKLSVFSLMVPCIYQNLLPVSFNHRVEQSLTTAFNSPYPLESDSSTTPTKLGFSLLFFCSSPTRNFGWSTDSPKLRLDEALGDEEEEDEDEDNDYKRKDTRVCHCRDGLAEDVKIILNIIHNSGRSLSKMKYKLEQCNIRTSSELVVEIISIIRNDWEVAFTFFMWAVKQPGYAHSIREYHSMISILGKMRKFDIAWALIEEMRGGKSGPSLVTPRTLLIMIRQYSALHDIGMAINTFCAYKQFNFQVGLKEFQSLLSALCEYKNVLDAEHLLFHLKSVFPFNTKSFNIILDGWCNVIVSTFHAQRIWQEMSRRGIKYDVVSYACIMSCHSKASKPNKVLKLFDQMKKMKITPNRKVYNSVICALAKGRLVEEAVTLMRTMEDDGIVPTVSTYNSLIKAFCKAHLIAEAKAVLDEMVGRGLYPTTQTYHALFRILRAKEEVSELWIKMRETGCNPTIETYIMLIRRFCQWRQLYVAFKLWNEMRERGFNPDHSSYTALIHGLFLNGKMEDAYKYYVEMKEKGFLPEPKVEKMIQVWVSRRQQTEDPMSVLLRSRLGRNTVR</sequence>
<dbReference type="Gene3D" id="1.25.40.10">
    <property type="entry name" value="Tetratricopeptide repeat domain"/>
    <property type="match status" value="3"/>
</dbReference>
<keyword evidence="2" id="KW-0677">Repeat</keyword>
<dbReference type="Pfam" id="PF17177">
    <property type="entry name" value="PPR_long"/>
    <property type="match status" value="1"/>
</dbReference>
<proteinExistence type="inferred from homology"/>
<accession>A0AAE1MLG0</accession>
<evidence type="ECO:0000256" key="1">
    <source>
        <dbReference type="ARBA" id="ARBA00007626"/>
    </source>
</evidence>
<dbReference type="PANTHER" id="PTHR47936">
    <property type="entry name" value="PPR_LONG DOMAIN-CONTAINING PROTEIN"/>
    <property type="match status" value="1"/>
</dbReference>
<feature type="repeat" description="PPR" evidence="3">
    <location>
        <begin position="394"/>
        <end position="428"/>
    </location>
</feature>
<feature type="domain" description="PROP1-like PPR" evidence="4">
    <location>
        <begin position="311"/>
        <end position="439"/>
    </location>
</feature>
<feature type="repeat" description="PPR" evidence="3">
    <location>
        <begin position="359"/>
        <end position="393"/>
    </location>
</feature>
<dbReference type="Pfam" id="PF01535">
    <property type="entry name" value="PPR"/>
    <property type="match status" value="1"/>
</dbReference>
<dbReference type="InterPro" id="IPR011990">
    <property type="entry name" value="TPR-like_helical_dom_sf"/>
</dbReference>
<dbReference type="EMBL" id="JAWXYG010000005">
    <property type="protein sequence ID" value="KAK4272287.1"/>
    <property type="molecule type" value="Genomic_DNA"/>
</dbReference>
<feature type="repeat" description="PPR" evidence="3">
    <location>
        <begin position="181"/>
        <end position="215"/>
    </location>
</feature>
<feature type="repeat" description="PPR" evidence="3">
    <location>
        <begin position="324"/>
        <end position="358"/>
    </location>
</feature>
<evidence type="ECO:0000313" key="6">
    <source>
        <dbReference type="Proteomes" id="UP001293593"/>
    </source>
</evidence>
<dbReference type="Proteomes" id="UP001293593">
    <property type="component" value="Unassembled WGS sequence"/>
</dbReference>
<dbReference type="PROSITE" id="PS51375">
    <property type="entry name" value="PPR"/>
    <property type="match status" value="6"/>
</dbReference>
<dbReference type="GO" id="GO:0009507">
    <property type="term" value="C:chloroplast"/>
    <property type="evidence" value="ECO:0007669"/>
    <property type="project" value="TreeGrafter"/>
</dbReference>
<dbReference type="AlphaFoldDB" id="A0AAE1MLG0"/>
<dbReference type="GO" id="GO:0031930">
    <property type="term" value="P:mitochondria-nucleus signaling pathway"/>
    <property type="evidence" value="ECO:0007669"/>
    <property type="project" value="TreeGrafter"/>
</dbReference>
<evidence type="ECO:0000259" key="4">
    <source>
        <dbReference type="Pfam" id="PF17177"/>
    </source>
</evidence>
<name>A0AAE1MLG0_9FABA</name>
<feature type="repeat" description="PPR" evidence="3">
    <location>
        <begin position="461"/>
        <end position="495"/>
    </location>
</feature>
<dbReference type="GO" id="GO:0010019">
    <property type="term" value="P:chloroplast-nucleus signaling pathway"/>
    <property type="evidence" value="ECO:0007669"/>
    <property type="project" value="TreeGrafter"/>
</dbReference>
<organism evidence="5 6">
    <name type="scientific">Acacia crassicarpa</name>
    <name type="common">northern wattle</name>
    <dbReference type="NCBI Taxonomy" id="499986"/>
    <lineage>
        <taxon>Eukaryota</taxon>
        <taxon>Viridiplantae</taxon>
        <taxon>Streptophyta</taxon>
        <taxon>Embryophyta</taxon>
        <taxon>Tracheophyta</taxon>
        <taxon>Spermatophyta</taxon>
        <taxon>Magnoliopsida</taxon>
        <taxon>eudicotyledons</taxon>
        <taxon>Gunneridae</taxon>
        <taxon>Pentapetalae</taxon>
        <taxon>rosids</taxon>
        <taxon>fabids</taxon>
        <taxon>Fabales</taxon>
        <taxon>Fabaceae</taxon>
        <taxon>Caesalpinioideae</taxon>
        <taxon>mimosoid clade</taxon>
        <taxon>Acacieae</taxon>
        <taxon>Acacia</taxon>
    </lineage>
</organism>
<protein>
    <recommendedName>
        <fullName evidence="4">PROP1-like PPR domain-containing protein</fullName>
    </recommendedName>
</protein>
<evidence type="ECO:0000313" key="5">
    <source>
        <dbReference type="EMBL" id="KAK4272287.1"/>
    </source>
</evidence>
<dbReference type="PANTHER" id="PTHR47936:SF1">
    <property type="entry name" value="PENTATRICOPEPTIDE REPEAT-CONTAINING PROTEIN GUN1, CHLOROPLASTIC"/>
    <property type="match status" value="1"/>
</dbReference>
<evidence type="ECO:0000256" key="3">
    <source>
        <dbReference type="PROSITE-ProRule" id="PRU00708"/>
    </source>
</evidence>
<dbReference type="NCBIfam" id="TIGR00756">
    <property type="entry name" value="PPR"/>
    <property type="match status" value="5"/>
</dbReference>
<dbReference type="Pfam" id="PF13041">
    <property type="entry name" value="PPR_2"/>
    <property type="match status" value="1"/>
</dbReference>